<dbReference type="RefSeq" id="WP_046766884.1">
    <property type="nucleotide sequence ID" value="NZ_KQ061220.1"/>
</dbReference>
<dbReference type="STRING" id="419479.SAMN04488563_1308"/>
<name>A0A1H2HXE0_9ACTN</name>
<proteinExistence type="predicted"/>
<gene>
    <name evidence="3" type="ORF">SAMN04488563_1308</name>
</gene>
<accession>A0A1H2HXE0</accession>
<sequence length="165" mass="18053">MAEQPIALRPPEHRVERRAIGLWALQSVFGFAILSGLILTAYLIFDSARSWLGPILVVVVVWGAVVTVVMPVWRYAVHRWEVTDDAVYAVSGWVVREWRVAPISRIQTVDTTRGPLEQALRLATLEVTTASSRGPIKVTGIDATVAAQVAAELAKITQRTPGDAT</sequence>
<keyword evidence="1" id="KW-0812">Transmembrane</keyword>
<dbReference type="Proteomes" id="UP000182977">
    <property type="component" value="Chromosome I"/>
</dbReference>
<organism evidence="3 4">
    <name type="scientific">Jiangella alkaliphila</name>
    <dbReference type="NCBI Taxonomy" id="419479"/>
    <lineage>
        <taxon>Bacteria</taxon>
        <taxon>Bacillati</taxon>
        <taxon>Actinomycetota</taxon>
        <taxon>Actinomycetes</taxon>
        <taxon>Jiangellales</taxon>
        <taxon>Jiangellaceae</taxon>
        <taxon>Jiangella</taxon>
    </lineage>
</organism>
<evidence type="ECO:0000313" key="4">
    <source>
        <dbReference type="Proteomes" id="UP000182977"/>
    </source>
</evidence>
<protein>
    <recommendedName>
        <fullName evidence="2">YdbS-like PH domain-containing protein</fullName>
    </recommendedName>
</protein>
<dbReference type="PANTHER" id="PTHR34473:SF3">
    <property type="entry name" value="TRANSMEMBRANE PROTEIN-RELATED"/>
    <property type="match status" value="1"/>
</dbReference>
<feature type="transmembrane region" description="Helical" evidence="1">
    <location>
        <begin position="20"/>
        <end position="45"/>
    </location>
</feature>
<dbReference type="EMBL" id="LT629791">
    <property type="protein sequence ID" value="SDU36560.1"/>
    <property type="molecule type" value="Genomic_DNA"/>
</dbReference>
<keyword evidence="1" id="KW-1133">Transmembrane helix</keyword>
<dbReference type="PANTHER" id="PTHR34473">
    <property type="entry name" value="UPF0699 TRANSMEMBRANE PROTEIN YDBS"/>
    <property type="match status" value="1"/>
</dbReference>
<dbReference type="OrthoDB" id="3730669at2"/>
<evidence type="ECO:0000259" key="2">
    <source>
        <dbReference type="Pfam" id="PF03703"/>
    </source>
</evidence>
<keyword evidence="1" id="KW-0472">Membrane</keyword>
<feature type="transmembrane region" description="Helical" evidence="1">
    <location>
        <begin position="51"/>
        <end position="73"/>
    </location>
</feature>
<evidence type="ECO:0000256" key="1">
    <source>
        <dbReference type="SAM" id="Phobius"/>
    </source>
</evidence>
<dbReference type="AlphaFoldDB" id="A0A1H2HXE0"/>
<dbReference type="Pfam" id="PF03703">
    <property type="entry name" value="bPH_2"/>
    <property type="match status" value="1"/>
</dbReference>
<evidence type="ECO:0000313" key="3">
    <source>
        <dbReference type="EMBL" id="SDU36560.1"/>
    </source>
</evidence>
<reference evidence="4" key="1">
    <citation type="submission" date="2016-10" db="EMBL/GenBank/DDBJ databases">
        <authorList>
            <person name="Varghese N."/>
            <person name="Submissions S."/>
        </authorList>
    </citation>
    <scope>NUCLEOTIDE SEQUENCE [LARGE SCALE GENOMIC DNA]</scope>
    <source>
        <strain evidence="4">DSM 45079</strain>
    </source>
</reference>
<keyword evidence="4" id="KW-1185">Reference proteome</keyword>
<dbReference type="InterPro" id="IPR005182">
    <property type="entry name" value="YdbS-like_PH"/>
</dbReference>
<feature type="domain" description="YdbS-like PH" evidence="2">
    <location>
        <begin position="76"/>
        <end position="152"/>
    </location>
</feature>